<feature type="compositionally biased region" description="Low complexity" evidence="1">
    <location>
        <begin position="75"/>
        <end position="84"/>
    </location>
</feature>
<dbReference type="Proteomes" id="UP000318741">
    <property type="component" value="Chromosome"/>
</dbReference>
<accession>A0A517PFN6</accession>
<evidence type="ECO:0000313" key="2">
    <source>
        <dbReference type="EMBL" id="QDT18190.1"/>
    </source>
</evidence>
<sequence length="91" mass="9305">MPPTLRLFAGPPDAPTPSVTVSLGDLLGACGVSTEETDGGPLWLSDFADETVLVSPDLADLLHIARSMDAERRGPSAGPAGPRPDAGRRAA</sequence>
<gene>
    <name evidence="2" type="ORF">CA12_43310</name>
</gene>
<reference evidence="2 3" key="1">
    <citation type="submission" date="2019-02" db="EMBL/GenBank/DDBJ databases">
        <title>Deep-cultivation of Planctomycetes and their phenomic and genomic characterization uncovers novel biology.</title>
        <authorList>
            <person name="Wiegand S."/>
            <person name="Jogler M."/>
            <person name="Boedeker C."/>
            <person name="Pinto D."/>
            <person name="Vollmers J."/>
            <person name="Rivas-Marin E."/>
            <person name="Kohn T."/>
            <person name="Peeters S.H."/>
            <person name="Heuer A."/>
            <person name="Rast P."/>
            <person name="Oberbeckmann S."/>
            <person name="Bunk B."/>
            <person name="Jeske O."/>
            <person name="Meyerdierks A."/>
            <person name="Storesund J.E."/>
            <person name="Kallscheuer N."/>
            <person name="Luecker S."/>
            <person name="Lage O.M."/>
            <person name="Pohl T."/>
            <person name="Merkel B.J."/>
            <person name="Hornburger P."/>
            <person name="Mueller R.-W."/>
            <person name="Bruemmer F."/>
            <person name="Labrenz M."/>
            <person name="Spormann A.M."/>
            <person name="Op den Camp H."/>
            <person name="Overmann J."/>
            <person name="Amann R."/>
            <person name="Jetten M.S.M."/>
            <person name="Mascher T."/>
            <person name="Medema M.H."/>
            <person name="Devos D.P."/>
            <person name="Kaster A.-K."/>
            <person name="Ovreas L."/>
            <person name="Rohde M."/>
            <person name="Galperin M.Y."/>
            <person name="Jogler C."/>
        </authorList>
    </citation>
    <scope>NUCLEOTIDE SEQUENCE [LARGE SCALE GENOMIC DNA]</scope>
    <source>
        <strain evidence="2 3">CA12</strain>
    </source>
</reference>
<feature type="region of interest" description="Disordered" evidence="1">
    <location>
        <begin position="67"/>
        <end position="91"/>
    </location>
</feature>
<dbReference type="KEGG" id="acaf:CA12_43310"/>
<dbReference type="RefSeq" id="WP_145361153.1">
    <property type="nucleotide sequence ID" value="NZ_CP036265.1"/>
</dbReference>
<proteinExistence type="predicted"/>
<name>A0A517PFN6_9PLAN</name>
<protein>
    <submittedName>
        <fullName evidence="2">Uncharacterized protein</fullName>
    </submittedName>
</protein>
<dbReference type="EMBL" id="CP036265">
    <property type="protein sequence ID" value="QDT18190.1"/>
    <property type="molecule type" value="Genomic_DNA"/>
</dbReference>
<evidence type="ECO:0000256" key="1">
    <source>
        <dbReference type="SAM" id="MobiDB-lite"/>
    </source>
</evidence>
<dbReference type="AlphaFoldDB" id="A0A517PFN6"/>
<dbReference type="OrthoDB" id="281881at2"/>
<keyword evidence="3" id="KW-1185">Reference proteome</keyword>
<organism evidence="2 3">
    <name type="scientific">Alienimonas californiensis</name>
    <dbReference type="NCBI Taxonomy" id="2527989"/>
    <lineage>
        <taxon>Bacteria</taxon>
        <taxon>Pseudomonadati</taxon>
        <taxon>Planctomycetota</taxon>
        <taxon>Planctomycetia</taxon>
        <taxon>Planctomycetales</taxon>
        <taxon>Planctomycetaceae</taxon>
        <taxon>Alienimonas</taxon>
    </lineage>
</organism>
<evidence type="ECO:0000313" key="3">
    <source>
        <dbReference type="Proteomes" id="UP000318741"/>
    </source>
</evidence>